<protein>
    <submittedName>
        <fullName evidence="1">Uncharacterized protein</fullName>
    </submittedName>
</protein>
<dbReference type="AlphaFoldDB" id="A0A437MF56"/>
<dbReference type="Proteomes" id="UP000282957">
    <property type="component" value="Unassembled WGS sequence"/>
</dbReference>
<comment type="caution">
    <text evidence="1">The sequence shown here is derived from an EMBL/GenBank/DDBJ whole genome shotgun (WGS) entry which is preliminary data.</text>
</comment>
<reference evidence="1 2" key="1">
    <citation type="submission" date="2019-01" db="EMBL/GenBank/DDBJ databases">
        <authorList>
            <person name="Chen W.-M."/>
        </authorList>
    </citation>
    <scope>NUCLEOTIDE SEQUENCE [LARGE SCALE GENOMIC DNA]</scope>
    <source>
        <strain evidence="1 2">CCP-6</strain>
    </source>
</reference>
<dbReference type="EMBL" id="SACL01000004">
    <property type="protein sequence ID" value="RVT96294.1"/>
    <property type="molecule type" value="Genomic_DNA"/>
</dbReference>
<name>A0A437MF56_9PROT</name>
<gene>
    <name evidence="1" type="ORF">EOD42_14380</name>
</gene>
<keyword evidence="2" id="KW-1185">Reference proteome</keyword>
<organism evidence="1 2">
    <name type="scientific">Rhodovarius crocodyli</name>
    <dbReference type="NCBI Taxonomy" id="1979269"/>
    <lineage>
        <taxon>Bacteria</taxon>
        <taxon>Pseudomonadati</taxon>
        <taxon>Pseudomonadota</taxon>
        <taxon>Alphaproteobacteria</taxon>
        <taxon>Acetobacterales</taxon>
        <taxon>Roseomonadaceae</taxon>
        <taxon>Rhodovarius</taxon>
    </lineage>
</organism>
<proteinExistence type="predicted"/>
<evidence type="ECO:0000313" key="1">
    <source>
        <dbReference type="EMBL" id="RVT96294.1"/>
    </source>
</evidence>
<sequence length="91" mass="10072">MRRNTPTVSALLKQLEDEALARGLSRAELAAQANLHVNTLRGFGQQNEPRRGAGRTRVREHHWNPTLSTILAIESVLVRKVVPSSKPVVKA</sequence>
<accession>A0A437MF56</accession>
<dbReference type="RefSeq" id="WP_127788227.1">
    <property type="nucleotide sequence ID" value="NZ_SACL01000004.1"/>
</dbReference>
<evidence type="ECO:0000313" key="2">
    <source>
        <dbReference type="Proteomes" id="UP000282957"/>
    </source>
</evidence>